<reference evidence="5 6" key="1">
    <citation type="journal article" date="2015" name="Environ. Microbiol.">
        <title>Metagenome sequence of Elaphomyces granulatus from sporocarp tissue reveals Ascomycota ectomycorrhizal fingerprints of genome expansion and a Proteobacteria-rich microbiome.</title>
        <authorList>
            <person name="Quandt C.A."/>
            <person name="Kohler A."/>
            <person name="Hesse C.N."/>
            <person name="Sharpton T.J."/>
            <person name="Martin F."/>
            <person name="Spatafora J.W."/>
        </authorList>
    </citation>
    <scope>NUCLEOTIDE SEQUENCE [LARGE SCALE GENOMIC DNA]</scope>
    <source>
        <strain evidence="5 6">OSC145934</strain>
    </source>
</reference>
<feature type="compositionally biased region" description="Basic and acidic residues" evidence="4">
    <location>
        <begin position="280"/>
        <end position="290"/>
    </location>
</feature>
<evidence type="ECO:0000256" key="4">
    <source>
        <dbReference type="SAM" id="MobiDB-lite"/>
    </source>
</evidence>
<sequence>MAIVDRLSRTKSAPSASTVLVTTNGNGETSFEEIVGPQQRSSGNALAQPVVEFPCTKSQTANANSDPSPPNGNDKPREHKSHASQNHSSKETASRPVLANRRNSWISTLSSKFSSGTTSSSSLANAIKESPSTSKQAPPPTKLDFHNPFSAAYYPKDKDEKGNDLSVPFNPPPSKSGHPSFLQSALRKFSSGNTGLSRLSPSATVCQRRVMNVDQNRDRCRIPELDQAKLKRVAFCVDVEIAGVSSKENGDENSDLIDREPRLLQSQNHKNPPPQKSGSKTKDNDGDASPKDPQAMVPAKETNGMMKEPGKDHLPASALEVESKSEKQSKEPTKKQEKKKKSEEERKERREKKRKQAEANGSVPLQLTFGDSADAARSSDTSGSPAKGQSRPTSDPVRIYRRCCQLRETPVLKRLVERINSPSSTLAECHGTVAVLDLTDFHMVLQDIVTFSDWLAIVPVRKLILENCSLTDEGVRSILAGLLSTKTMEQARCHRKRTASANSANSEIHDKENFGVVEKLSLKSNPKIGPEGWRHICLFLHLSKSLKAIDLSGIPFPKMPAPTNGPGSLVRPPKSGADIAATLATALAERFAGDRLEELLLSECKPSIEDVGKICDAAITLGLRRLGLANNDLTREGLEHVVRYFQAGKCEGLDLGGNDLSGHLDLLASAINIQQPLYALSLADCSLAAPAICSLLQAFTRLPNFRFVDLSHNPGLFSTQPDALSMLRRYLPKMPWLKRIHLEDVDLSPDHAIALAEILPECPSLCHLTILDNPRIASLSSATDPASQEEACAVYASLMAAVRVSRTIIAVDIEIPSATSNEVVKALASQIIAYSLRNLEQRAIEEELPGPVDVSAARPQAPVPVPDVLQHLVGHVDGIDDPEDDEPAPDEDYVIGGTGVVKALGVCLGNVDRHNPELGDPSNPVSGASTPIPRVNRPIACKKPRDMSKNLLGSARNIRVRIQSALVREDKAGNDTNYRRLQFLDMTLQKMIQRFEDEYPETRIDPLTSPSVLLDSSSEHVVDDSHDQADGTESFPTTNLEDEDADQYAIKLSRSGSNTSLYSRAMTSEEGHIHRMGQNLRRDLMNPALEKSAEALLKPSDDSHIVVLRDRLEQLRGDQMRSRIEKVGMEAALKELGISVEDLWTIHKQDAESFQQFKESQIAAQINAGMRPPCISDCNKLEASNLQTGC</sequence>
<feature type="region of interest" description="Disordered" evidence="4">
    <location>
        <begin position="320"/>
        <end position="398"/>
    </location>
</feature>
<feature type="region of interest" description="Disordered" evidence="4">
    <location>
        <begin position="1"/>
        <end position="181"/>
    </location>
</feature>
<dbReference type="EMBL" id="NPHW01003665">
    <property type="protein sequence ID" value="OXV09190.1"/>
    <property type="molecule type" value="Genomic_DNA"/>
</dbReference>
<dbReference type="GO" id="GO:0031267">
    <property type="term" value="F:small GTPase binding"/>
    <property type="evidence" value="ECO:0007669"/>
    <property type="project" value="TreeGrafter"/>
</dbReference>
<dbReference type="OrthoDB" id="8436363at2759"/>
<comment type="caution">
    <text evidence="5">The sequence shown here is derived from an EMBL/GenBank/DDBJ whole genome shotgun (WGS) entry which is preliminary data.</text>
</comment>
<evidence type="ECO:0000256" key="3">
    <source>
        <dbReference type="ARBA" id="ARBA00022737"/>
    </source>
</evidence>
<accession>A0A232LYE2</accession>
<evidence type="ECO:0000256" key="1">
    <source>
        <dbReference type="ARBA" id="ARBA00022468"/>
    </source>
</evidence>
<dbReference type="SMART" id="SM00368">
    <property type="entry name" value="LRR_RI"/>
    <property type="match status" value="4"/>
</dbReference>
<feature type="region of interest" description="Disordered" evidence="4">
    <location>
        <begin position="915"/>
        <end position="938"/>
    </location>
</feature>
<name>A0A232LYE2_9EURO</name>
<dbReference type="SUPFAM" id="SSF52047">
    <property type="entry name" value="RNI-like"/>
    <property type="match status" value="1"/>
</dbReference>
<evidence type="ECO:0008006" key="7">
    <source>
        <dbReference type="Google" id="ProtNLM"/>
    </source>
</evidence>
<evidence type="ECO:0000313" key="6">
    <source>
        <dbReference type="Proteomes" id="UP000243515"/>
    </source>
</evidence>
<feature type="compositionally biased region" description="Basic and acidic residues" evidence="4">
    <location>
        <begin position="321"/>
        <end position="348"/>
    </location>
</feature>
<dbReference type="InterPro" id="IPR027038">
    <property type="entry name" value="RanGap"/>
</dbReference>
<keyword evidence="2" id="KW-0433">Leucine-rich repeat</keyword>
<dbReference type="GO" id="GO:0006913">
    <property type="term" value="P:nucleocytoplasmic transport"/>
    <property type="evidence" value="ECO:0007669"/>
    <property type="project" value="TreeGrafter"/>
</dbReference>
<organism evidence="5 6">
    <name type="scientific">Elaphomyces granulatus</name>
    <dbReference type="NCBI Taxonomy" id="519963"/>
    <lineage>
        <taxon>Eukaryota</taxon>
        <taxon>Fungi</taxon>
        <taxon>Dikarya</taxon>
        <taxon>Ascomycota</taxon>
        <taxon>Pezizomycotina</taxon>
        <taxon>Eurotiomycetes</taxon>
        <taxon>Eurotiomycetidae</taxon>
        <taxon>Eurotiales</taxon>
        <taxon>Elaphomycetaceae</taxon>
        <taxon>Elaphomyces</taxon>
    </lineage>
</organism>
<dbReference type="InterPro" id="IPR032675">
    <property type="entry name" value="LRR_dom_sf"/>
</dbReference>
<dbReference type="GO" id="GO:0005096">
    <property type="term" value="F:GTPase activator activity"/>
    <property type="evidence" value="ECO:0007669"/>
    <property type="project" value="UniProtKB-KW"/>
</dbReference>
<evidence type="ECO:0000313" key="5">
    <source>
        <dbReference type="EMBL" id="OXV09190.1"/>
    </source>
</evidence>
<dbReference type="PANTHER" id="PTHR24113">
    <property type="entry name" value="RAN GTPASE-ACTIVATING PROTEIN 1"/>
    <property type="match status" value="1"/>
</dbReference>
<keyword evidence="1" id="KW-0343">GTPase activation</keyword>
<keyword evidence="3" id="KW-0677">Repeat</keyword>
<dbReference type="Gene3D" id="3.80.10.10">
    <property type="entry name" value="Ribonuclease Inhibitor"/>
    <property type="match status" value="2"/>
</dbReference>
<protein>
    <recommendedName>
        <fullName evidence="7">Cell wall biogenesis protein Mhp1</fullName>
    </recommendedName>
</protein>
<dbReference type="GO" id="GO:0005829">
    <property type="term" value="C:cytosol"/>
    <property type="evidence" value="ECO:0007669"/>
    <property type="project" value="TreeGrafter"/>
</dbReference>
<feature type="compositionally biased region" description="Polar residues" evidence="4">
    <location>
        <begin position="56"/>
        <end position="66"/>
    </location>
</feature>
<dbReference type="GO" id="GO:0005634">
    <property type="term" value="C:nucleus"/>
    <property type="evidence" value="ECO:0007669"/>
    <property type="project" value="TreeGrafter"/>
</dbReference>
<proteinExistence type="predicted"/>
<keyword evidence="6" id="KW-1185">Reference proteome</keyword>
<feature type="compositionally biased region" description="Low complexity" evidence="4">
    <location>
        <begin position="107"/>
        <end position="122"/>
    </location>
</feature>
<feature type="region of interest" description="Disordered" evidence="4">
    <location>
        <begin position="1018"/>
        <end position="1042"/>
    </location>
</feature>
<feature type="compositionally biased region" description="Polar residues" evidence="4">
    <location>
        <begin position="10"/>
        <end position="29"/>
    </location>
</feature>
<dbReference type="GO" id="GO:0048471">
    <property type="term" value="C:perinuclear region of cytoplasm"/>
    <property type="evidence" value="ECO:0007669"/>
    <property type="project" value="TreeGrafter"/>
</dbReference>
<feature type="region of interest" description="Disordered" evidence="4">
    <location>
        <begin position="262"/>
        <end position="297"/>
    </location>
</feature>
<dbReference type="AlphaFoldDB" id="A0A232LYE2"/>
<dbReference type="Proteomes" id="UP000243515">
    <property type="component" value="Unassembled WGS sequence"/>
</dbReference>
<evidence type="ECO:0000256" key="2">
    <source>
        <dbReference type="ARBA" id="ARBA00022614"/>
    </source>
</evidence>
<dbReference type="PANTHER" id="PTHR24113:SF12">
    <property type="entry name" value="RAN GTPASE-ACTIVATING PROTEIN 1"/>
    <property type="match status" value="1"/>
</dbReference>
<feature type="compositionally biased region" description="Basic and acidic residues" evidence="4">
    <location>
        <begin position="1018"/>
        <end position="1029"/>
    </location>
</feature>
<feature type="compositionally biased region" description="Low complexity" evidence="4">
    <location>
        <begin position="371"/>
        <end position="384"/>
    </location>
</feature>
<gene>
    <name evidence="5" type="ORF">Egran_03047</name>
</gene>